<dbReference type="GO" id="GO:0004674">
    <property type="term" value="F:protein serine/threonine kinase activity"/>
    <property type="evidence" value="ECO:0007669"/>
    <property type="project" value="UniProtKB-KW"/>
</dbReference>
<reference evidence="3" key="2">
    <citation type="submission" date="2020-09" db="EMBL/GenBank/DDBJ databases">
        <authorList>
            <person name="Sun Q."/>
            <person name="Zhou Y."/>
        </authorList>
    </citation>
    <scope>NUCLEOTIDE SEQUENCE</scope>
    <source>
        <strain evidence="3">CGMCC 4.7430</strain>
    </source>
</reference>
<name>A0A918A1Y1_9ACTN</name>
<dbReference type="Gene3D" id="3.30.565.10">
    <property type="entry name" value="Histidine kinase-like ATPase, C-terminal domain"/>
    <property type="match status" value="1"/>
</dbReference>
<evidence type="ECO:0000313" key="4">
    <source>
        <dbReference type="Proteomes" id="UP000660745"/>
    </source>
</evidence>
<dbReference type="InterPro" id="IPR050267">
    <property type="entry name" value="Anti-sigma-factor_SerPK"/>
</dbReference>
<keyword evidence="1" id="KW-0723">Serine/threonine-protein kinase</keyword>
<evidence type="ECO:0000256" key="1">
    <source>
        <dbReference type="ARBA" id="ARBA00022527"/>
    </source>
</evidence>
<dbReference type="AlphaFoldDB" id="A0A918A1Y1"/>
<dbReference type="InterPro" id="IPR036890">
    <property type="entry name" value="HATPase_C_sf"/>
</dbReference>
<feature type="domain" description="Histidine kinase/HSP90-like ATPase" evidence="2">
    <location>
        <begin position="2"/>
        <end position="70"/>
    </location>
</feature>
<dbReference type="SUPFAM" id="SSF55874">
    <property type="entry name" value="ATPase domain of HSP90 chaperone/DNA topoisomerase II/histidine kinase"/>
    <property type="match status" value="1"/>
</dbReference>
<comment type="caution">
    <text evidence="3">The sequence shown here is derived from an EMBL/GenBank/DDBJ whole genome shotgun (WGS) entry which is preliminary data.</text>
</comment>
<protein>
    <recommendedName>
        <fullName evidence="2">Histidine kinase/HSP90-like ATPase domain-containing protein</fullName>
    </recommendedName>
</protein>
<gene>
    <name evidence="3" type="ORF">GCM10012278_18540</name>
</gene>
<dbReference type="EMBL" id="BMNK01000002">
    <property type="protein sequence ID" value="GGP04165.1"/>
    <property type="molecule type" value="Genomic_DNA"/>
</dbReference>
<keyword evidence="4" id="KW-1185">Reference proteome</keyword>
<dbReference type="Pfam" id="PF13581">
    <property type="entry name" value="HATPase_c_2"/>
    <property type="match status" value="1"/>
</dbReference>
<proteinExistence type="predicted"/>
<accession>A0A918A1Y1</accession>
<evidence type="ECO:0000313" key="3">
    <source>
        <dbReference type="EMBL" id="GGP04165.1"/>
    </source>
</evidence>
<dbReference type="InterPro" id="IPR003594">
    <property type="entry name" value="HATPase_dom"/>
</dbReference>
<keyword evidence="1" id="KW-0808">Transferase</keyword>
<reference evidence="3" key="1">
    <citation type="journal article" date="2014" name="Int. J. Syst. Evol. Microbiol.">
        <title>Complete genome sequence of Corynebacterium casei LMG S-19264T (=DSM 44701T), isolated from a smear-ripened cheese.</title>
        <authorList>
            <consortium name="US DOE Joint Genome Institute (JGI-PGF)"/>
            <person name="Walter F."/>
            <person name="Albersmeier A."/>
            <person name="Kalinowski J."/>
            <person name="Ruckert C."/>
        </authorList>
    </citation>
    <scope>NUCLEOTIDE SEQUENCE</scope>
    <source>
        <strain evidence="3">CGMCC 4.7430</strain>
    </source>
</reference>
<organism evidence="3 4">
    <name type="scientific">Nonomuraea glycinis</name>
    <dbReference type="NCBI Taxonomy" id="2047744"/>
    <lineage>
        <taxon>Bacteria</taxon>
        <taxon>Bacillati</taxon>
        <taxon>Actinomycetota</taxon>
        <taxon>Actinomycetes</taxon>
        <taxon>Streptosporangiales</taxon>
        <taxon>Streptosporangiaceae</taxon>
        <taxon>Nonomuraea</taxon>
    </lineage>
</organism>
<keyword evidence="1" id="KW-0418">Kinase</keyword>
<dbReference type="PANTHER" id="PTHR35526:SF3">
    <property type="entry name" value="ANTI-SIGMA-F FACTOR RSBW"/>
    <property type="match status" value="1"/>
</dbReference>
<dbReference type="CDD" id="cd16936">
    <property type="entry name" value="HATPase_RsbW-like"/>
    <property type="match status" value="1"/>
</dbReference>
<dbReference type="PANTHER" id="PTHR35526">
    <property type="entry name" value="ANTI-SIGMA-F FACTOR RSBW-RELATED"/>
    <property type="match status" value="1"/>
</dbReference>
<evidence type="ECO:0000259" key="2">
    <source>
        <dbReference type="Pfam" id="PF13581"/>
    </source>
</evidence>
<sequence length="112" mass="12092">MASEMVTNAVRHADTGCWVLVQLFQGIDFLRLTVTDPGSALSAPHLIPTQEQLGDEAEGGRGLAIVAELSRGRWGSHLLLPSMHRAVWCDVDAERHAPPHVFPTAPGQAEFA</sequence>
<dbReference type="Proteomes" id="UP000660745">
    <property type="component" value="Unassembled WGS sequence"/>
</dbReference>